<evidence type="ECO:0000256" key="2">
    <source>
        <dbReference type="ARBA" id="ARBA00009959"/>
    </source>
</evidence>
<dbReference type="Proteomes" id="UP000802098">
    <property type="component" value="Unassembled WGS sequence"/>
</dbReference>
<dbReference type="InterPro" id="IPR021127">
    <property type="entry name" value="CRISPR_associated_Cas2"/>
</dbReference>
<proteinExistence type="inferred from homology"/>
<comment type="cofactor">
    <cofactor evidence="1 9">
        <name>Mg(2+)</name>
        <dbReference type="ChEBI" id="CHEBI:18420"/>
    </cofactor>
</comment>
<evidence type="ECO:0000256" key="7">
    <source>
        <dbReference type="ARBA" id="ARBA00022842"/>
    </source>
</evidence>
<name>A0ABX0I1K2_9BURK</name>
<keyword evidence="8 9" id="KW-0051">Antiviral defense</keyword>
<evidence type="ECO:0000256" key="8">
    <source>
        <dbReference type="ARBA" id="ARBA00023118"/>
    </source>
</evidence>
<evidence type="ECO:0000256" key="6">
    <source>
        <dbReference type="ARBA" id="ARBA00022801"/>
    </source>
</evidence>
<dbReference type="RefSeq" id="WP_009855609.1">
    <property type="nucleotide sequence ID" value="NZ_JAAOCD010000006.1"/>
</dbReference>
<dbReference type="GO" id="GO:0004519">
    <property type="term" value="F:endonuclease activity"/>
    <property type="evidence" value="ECO:0007669"/>
    <property type="project" value="UniProtKB-KW"/>
</dbReference>
<keyword evidence="3 9" id="KW-0540">Nuclease</keyword>
<dbReference type="EC" id="3.1.-.-" evidence="9"/>
<keyword evidence="11" id="KW-1185">Reference proteome</keyword>
<accession>A0ABX0I1K2</accession>
<reference evidence="10 11" key="1">
    <citation type="submission" date="2020-03" db="EMBL/GenBank/DDBJ databases">
        <title>Rubrivivax benzoatilyticus JA2 (sequenced after 10 years sub-culturing).</title>
        <authorList>
            <person name="Gupta D."/>
            <person name="Chintalapati S."/>
            <person name="Chintalapati V.R."/>
        </authorList>
    </citation>
    <scope>NUCLEOTIDE SEQUENCE [LARGE SCALE GENOMIC DNA]</scope>
    <source>
        <strain evidence="10 11">JA2-Mal</strain>
    </source>
</reference>
<dbReference type="NCBIfam" id="TIGR01573">
    <property type="entry name" value="cas2"/>
    <property type="match status" value="1"/>
</dbReference>
<dbReference type="PANTHER" id="PTHR34405">
    <property type="entry name" value="CRISPR-ASSOCIATED ENDORIBONUCLEASE CAS2"/>
    <property type="match status" value="1"/>
</dbReference>
<organism evidence="10 11">
    <name type="scientific">Rubrivivax benzoatilyticus</name>
    <dbReference type="NCBI Taxonomy" id="316997"/>
    <lineage>
        <taxon>Bacteria</taxon>
        <taxon>Pseudomonadati</taxon>
        <taxon>Pseudomonadota</taxon>
        <taxon>Betaproteobacteria</taxon>
        <taxon>Burkholderiales</taxon>
        <taxon>Sphaerotilaceae</taxon>
        <taxon>Rubrivivax</taxon>
    </lineage>
</organism>
<dbReference type="PANTHER" id="PTHR34405:SF3">
    <property type="entry name" value="CRISPR-ASSOCIATED ENDORIBONUCLEASE CAS2 3"/>
    <property type="match status" value="1"/>
</dbReference>
<keyword evidence="6 9" id="KW-0378">Hydrolase</keyword>
<dbReference type="InterPro" id="IPR019199">
    <property type="entry name" value="Virulence_VapD/CRISPR_Cas2"/>
</dbReference>
<comment type="similarity">
    <text evidence="2 9">Belongs to the CRISPR-associated endoribonuclease Cas2 protein family.</text>
</comment>
<evidence type="ECO:0000313" key="11">
    <source>
        <dbReference type="Proteomes" id="UP000802098"/>
    </source>
</evidence>
<evidence type="ECO:0000313" key="10">
    <source>
        <dbReference type="EMBL" id="NHK99504.1"/>
    </source>
</evidence>
<protein>
    <recommendedName>
        <fullName evidence="9">CRISPR-associated endoribonuclease Cas2</fullName>
        <ecNumber evidence="9">3.1.-.-</ecNumber>
    </recommendedName>
</protein>
<evidence type="ECO:0000256" key="5">
    <source>
        <dbReference type="ARBA" id="ARBA00022759"/>
    </source>
</evidence>
<keyword evidence="4 9" id="KW-0479">Metal-binding</keyword>
<evidence type="ECO:0000256" key="3">
    <source>
        <dbReference type="ARBA" id="ARBA00022722"/>
    </source>
</evidence>
<keyword evidence="7 9" id="KW-0460">Magnesium</keyword>
<dbReference type="CDD" id="cd09725">
    <property type="entry name" value="Cas2_I_II_III"/>
    <property type="match status" value="1"/>
</dbReference>
<comment type="caution">
    <text evidence="10">The sequence shown here is derived from an EMBL/GenBank/DDBJ whole genome shotgun (WGS) entry which is preliminary data.</text>
</comment>
<dbReference type="EMBL" id="JAAOCD010000006">
    <property type="protein sequence ID" value="NHK99504.1"/>
    <property type="molecule type" value="Genomic_DNA"/>
</dbReference>
<comment type="function">
    <text evidence="9">CRISPR (clustered regularly interspaced short palindromic repeat), is an adaptive immune system that provides protection against mobile genetic elements (viruses, transposable elements and conjugative plasmids). CRISPR clusters contain sequences complementary to antecedent mobile elements and target invading nucleic acids. CRISPR clusters are transcribed and processed into CRISPR RNA (crRNA). Functions as a ssRNA-specific endoribonuclease. Involved in the integration of spacer DNA into the CRISPR cassette.</text>
</comment>
<dbReference type="HAMAP" id="MF_01471">
    <property type="entry name" value="Cas2"/>
    <property type="match status" value="1"/>
</dbReference>
<feature type="binding site" evidence="9">
    <location>
        <position position="10"/>
    </location>
    <ligand>
        <name>Mg(2+)</name>
        <dbReference type="ChEBI" id="CHEBI:18420"/>
        <note>catalytic</note>
    </ligand>
</feature>
<dbReference type="Gene3D" id="3.30.70.240">
    <property type="match status" value="1"/>
</dbReference>
<keyword evidence="5 9" id="KW-0255">Endonuclease</keyword>
<comment type="subunit">
    <text evidence="9">Homodimer, forms a heterotetramer with a Cas1 homodimer.</text>
</comment>
<evidence type="ECO:0000256" key="9">
    <source>
        <dbReference type="HAMAP-Rule" id="MF_01471"/>
    </source>
</evidence>
<evidence type="ECO:0000256" key="4">
    <source>
        <dbReference type="ARBA" id="ARBA00022723"/>
    </source>
</evidence>
<gene>
    <name evidence="9 10" type="primary">cas2</name>
    <name evidence="10" type="ORF">G7087_14045</name>
</gene>
<dbReference type="SUPFAM" id="SSF143430">
    <property type="entry name" value="TTP0101/SSO1404-like"/>
    <property type="match status" value="1"/>
</dbReference>
<evidence type="ECO:0000256" key="1">
    <source>
        <dbReference type="ARBA" id="ARBA00001946"/>
    </source>
</evidence>
<dbReference type="Pfam" id="PF09827">
    <property type="entry name" value="CRISPR_Cas2"/>
    <property type="match status" value="1"/>
</dbReference>
<sequence>MSRLWLVSYDVACPRRRYRLDRTLGRLGDRVLASLWTCRLRADQLPVLQRRLQQLIRPPEDRLSLLPVCADCERRIVFLGQAPRTAFGSGHFVVL</sequence>